<dbReference type="PANTHER" id="PTHR34046:SF19">
    <property type="entry name" value="RAPIDLY ELICITED PROTEIN, PUTATIVE-RELATED"/>
    <property type="match status" value="1"/>
</dbReference>
<protein>
    <submittedName>
        <fullName evidence="3">Putative Avr9/Cf-9 rapidly elicited protein</fullName>
    </submittedName>
</protein>
<organism evidence="3 4">
    <name type="scientific">Senna tora</name>
    <dbReference type="NCBI Taxonomy" id="362788"/>
    <lineage>
        <taxon>Eukaryota</taxon>
        <taxon>Viridiplantae</taxon>
        <taxon>Streptophyta</taxon>
        <taxon>Embryophyta</taxon>
        <taxon>Tracheophyta</taxon>
        <taxon>Spermatophyta</taxon>
        <taxon>Magnoliopsida</taxon>
        <taxon>eudicotyledons</taxon>
        <taxon>Gunneridae</taxon>
        <taxon>Pentapetalae</taxon>
        <taxon>rosids</taxon>
        <taxon>fabids</taxon>
        <taxon>Fabales</taxon>
        <taxon>Fabaceae</taxon>
        <taxon>Caesalpinioideae</taxon>
        <taxon>Cassia clade</taxon>
        <taxon>Senna</taxon>
    </lineage>
</organism>
<feature type="compositionally biased region" description="Low complexity" evidence="1">
    <location>
        <begin position="44"/>
        <end position="60"/>
    </location>
</feature>
<reference evidence="3" key="1">
    <citation type="submission" date="2020-09" db="EMBL/GenBank/DDBJ databases">
        <title>Genome-Enabled Discovery of Anthraquinone Biosynthesis in Senna tora.</title>
        <authorList>
            <person name="Kang S.-H."/>
            <person name="Pandey R.P."/>
            <person name="Lee C.-M."/>
            <person name="Sim J.-S."/>
            <person name="Jeong J.-T."/>
            <person name="Choi B.-S."/>
            <person name="Jung M."/>
            <person name="Ginzburg D."/>
            <person name="Zhao K."/>
            <person name="Won S.Y."/>
            <person name="Oh T.-J."/>
            <person name="Yu Y."/>
            <person name="Kim N.-H."/>
            <person name="Lee O.R."/>
            <person name="Lee T.-H."/>
            <person name="Bashyal P."/>
            <person name="Kim T.-S."/>
            <person name="Lee W.-H."/>
            <person name="Kawkins C."/>
            <person name="Kim C.-K."/>
            <person name="Kim J.S."/>
            <person name="Ahn B.O."/>
            <person name="Rhee S.Y."/>
            <person name="Sohng J.K."/>
        </authorList>
    </citation>
    <scope>NUCLEOTIDE SEQUENCE</scope>
    <source>
        <tissue evidence="3">Leaf</tissue>
    </source>
</reference>
<proteinExistence type="predicted"/>
<dbReference type="EMBL" id="JAAIUW010000004">
    <property type="protein sequence ID" value="KAF7834444.1"/>
    <property type="molecule type" value="Genomic_DNA"/>
</dbReference>
<gene>
    <name evidence="3" type="ORF">G2W53_009303</name>
</gene>
<evidence type="ECO:0000256" key="2">
    <source>
        <dbReference type="SAM" id="Phobius"/>
    </source>
</evidence>
<keyword evidence="2" id="KW-0472">Membrane</keyword>
<evidence type="ECO:0000313" key="3">
    <source>
        <dbReference type="EMBL" id="KAF7834444.1"/>
    </source>
</evidence>
<accession>A0A834WXQ3</accession>
<dbReference type="Proteomes" id="UP000634136">
    <property type="component" value="Unassembled WGS sequence"/>
</dbReference>
<keyword evidence="4" id="KW-1185">Reference proteome</keyword>
<evidence type="ECO:0000313" key="4">
    <source>
        <dbReference type="Proteomes" id="UP000634136"/>
    </source>
</evidence>
<keyword evidence="2" id="KW-0812">Transmembrane</keyword>
<dbReference type="PANTHER" id="PTHR34046">
    <property type="entry name" value="OS06G0218800 PROTEIN"/>
    <property type="match status" value="1"/>
</dbReference>
<evidence type="ECO:0000256" key="1">
    <source>
        <dbReference type="SAM" id="MobiDB-lite"/>
    </source>
</evidence>
<keyword evidence="2" id="KW-1133">Transmembrane helix</keyword>
<sequence>MRSDSLGCNQHPNTNQIPGVCSSCLRDKLLQLHLQSHHHHNHKSNSSIVSDDSSPPVVYRGRGRGRHRRNASEVMMVEYSGASSSSSVVGFDYYYGMNKSRSIAFASSSSRNGVNSGSWRRKKDGFWSKLLKLTRKGTVMHSGIIREGQRGGSAAVLLLDCLLPPSSKETLAEVMLFSSGFILEACPLWSFIAEYLLLIASLFDLLVSSFNVLDRLPFICSSLTLGFAFISAPFLS</sequence>
<feature type="transmembrane region" description="Helical" evidence="2">
    <location>
        <begin position="188"/>
        <end position="207"/>
    </location>
</feature>
<feature type="region of interest" description="Disordered" evidence="1">
    <location>
        <begin position="35"/>
        <end position="69"/>
    </location>
</feature>
<dbReference type="AlphaFoldDB" id="A0A834WXQ3"/>
<dbReference type="OrthoDB" id="1101370at2759"/>
<feature type="transmembrane region" description="Helical" evidence="2">
    <location>
        <begin position="216"/>
        <end position="235"/>
    </location>
</feature>
<comment type="caution">
    <text evidence="3">The sequence shown here is derived from an EMBL/GenBank/DDBJ whole genome shotgun (WGS) entry which is preliminary data.</text>
</comment>
<name>A0A834WXQ3_9FABA</name>